<keyword evidence="1" id="KW-0812">Transmembrane</keyword>
<evidence type="ECO:0008006" key="4">
    <source>
        <dbReference type="Google" id="ProtNLM"/>
    </source>
</evidence>
<gene>
    <name evidence="2" type="ORF">LNKW23_11730</name>
</gene>
<protein>
    <recommendedName>
        <fullName evidence="4">Copper resistance protein D domain-containing protein</fullName>
    </recommendedName>
</protein>
<organism evidence="2 3">
    <name type="scientific">Paralimibaculum aggregatum</name>
    <dbReference type="NCBI Taxonomy" id="3036245"/>
    <lineage>
        <taxon>Bacteria</taxon>
        <taxon>Pseudomonadati</taxon>
        <taxon>Pseudomonadota</taxon>
        <taxon>Alphaproteobacteria</taxon>
        <taxon>Rhodobacterales</taxon>
        <taxon>Paracoccaceae</taxon>
        <taxon>Paralimibaculum</taxon>
    </lineage>
</organism>
<dbReference type="Proteomes" id="UP001239909">
    <property type="component" value="Unassembled WGS sequence"/>
</dbReference>
<comment type="caution">
    <text evidence="2">The sequence shown here is derived from an EMBL/GenBank/DDBJ whole genome shotgun (WGS) entry which is preliminary data.</text>
</comment>
<reference evidence="2 3" key="1">
    <citation type="submission" date="2023-04" db="EMBL/GenBank/DDBJ databases">
        <title>Marinoamorphus aggregata gen. nov., sp. Nov., isolate from tissue of brittle star Ophioplocus japonicus.</title>
        <authorList>
            <person name="Kawano K."/>
            <person name="Sawayama S."/>
            <person name="Nakagawa S."/>
        </authorList>
    </citation>
    <scope>NUCLEOTIDE SEQUENCE [LARGE SCALE GENOMIC DNA]</scope>
    <source>
        <strain evidence="2 3">NKW23</strain>
    </source>
</reference>
<evidence type="ECO:0000256" key="1">
    <source>
        <dbReference type="SAM" id="Phobius"/>
    </source>
</evidence>
<keyword evidence="1" id="KW-1133">Transmembrane helix</keyword>
<name>A0ABQ6LF46_9RHOB</name>
<sequence length="111" mass="10737">MTLPPWLGADLAALAAAAHAALAAGFVAINLGLRLLPAGRAFLGAARAEGRLFAHPGLASPAAVKAVFALAAVLALAAAVAVHGLVARAAAPVWPTGPAHAAAPVLTEATT</sequence>
<accession>A0ABQ6LF46</accession>
<evidence type="ECO:0000313" key="2">
    <source>
        <dbReference type="EMBL" id="GMG81960.1"/>
    </source>
</evidence>
<dbReference type="EMBL" id="BSYI01000007">
    <property type="protein sequence ID" value="GMG81960.1"/>
    <property type="molecule type" value="Genomic_DNA"/>
</dbReference>
<evidence type="ECO:0000313" key="3">
    <source>
        <dbReference type="Proteomes" id="UP001239909"/>
    </source>
</evidence>
<keyword evidence="1" id="KW-0472">Membrane</keyword>
<proteinExistence type="predicted"/>
<dbReference type="RefSeq" id="WP_285670703.1">
    <property type="nucleotide sequence ID" value="NZ_BSYI01000007.1"/>
</dbReference>
<keyword evidence="3" id="KW-1185">Reference proteome</keyword>
<feature type="transmembrane region" description="Helical" evidence="1">
    <location>
        <begin position="66"/>
        <end position="86"/>
    </location>
</feature>